<name>A0A8K0X1N6_9PEZI</name>
<protein>
    <submittedName>
        <fullName evidence="2">Uncharacterized protein</fullName>
    </submittedName>
</protein>
<evidence type="ECO:0000313" key="2">
    <source>
        <dbReference type="EMBL" id="KAH7358908.1"/>
    </source>
</evidence>
<reference evidence="2" key="1">
    <citation type="journal article" date="2021" name="Nat. Commun.">
        <title>Genetic determinants of endophytism in the Arabidopsis root mycobiome.</title>
        <authorList>
            <person name="Mesny F."/>
            <person name="Miyauchi S."/>
            <person name="Thiergart T."/>
            <person name="Pickel B."/>
            <person name="Atanasova L."/>
            <person name="Karlsson M."/>
            <person name="Huettel B."/>
            <person name="Barry K.W."/>
            <person name="Haridas S."/>
            <person name="Chen C."/>
            <person name="Bauer D."/>
            <person name="Andreopoulos W."/>
            <person name="Pangilinan J."/>
            <person name="LaButti K."/>
            <person name="Riley R."/>
            <person name="Lipzen A."/>
            <person name="Clum A."/>
            <person name="Drula E."/>
            <person name="Henrissat B."/>
            <person name="Kohler A."/>
            <person name="Grigoriev I.V."/>
            <person name="Martin F.M."/>
            <person name="Hacquard S."/>
        </authorList>
    </citation>
    <scope>NUCLEOTIDE SEQUENCE</scope>
    <source>
        <strain evidence="2">MPI-CAGE-AT-0016</strain>
    </source>
</reference>
<dbReference type="Proteomes" id="UP000813385">
    <property type="component" value="Unassembled WGS sequence"/>
</dbReference>
<dbReference type="EMBL" id="JAGPXD010000004">
    <property type="protein sequence ID" value="KAH7358908.1"/>
    <property type="molecule type" value="Genomic_DNA"/>
</dbReference>
<proteinExistence type="predicted"/>
<organism evidence="2 3">
    <name type="scientific">Plectosphaerella cucumerina</name>
    <dbReference type="NCBI Taxonomy" id="40658"/>
    <lineage>
        <taxon>Eukaryota</taxon>
        <taxon>Fungi</taxon>
        <taxon>Dikarya</taxon>
        <taxon>Ascomycota</taxon>
        <taxon>Pezizomycotina</taxon>
        <taxon>Sordariomycetes</taxon>
        <taxon>Hypocreomycetidae</taxon>
        <taxon>Glomerellales</taxon>
        <taxon>Plectosphaerellaceae</taxon>
        <taxon>Plectosphaerella</taxon>
    </lineage>
</organism>
<accession>A0A8K0X1N6</accession>
<gene>
    <name evidence="2" type="ORF">B0T11DRAFT_355494</name>
</gene>
<feature type="region of interest" description="Disordered" evidence="1">
    <location>
        <begin position="36"/>
        <end position="96"/>
    </location>
</feature>
<keyword evidence="3" id="KW-1185">Reference proteome</keyword>
<evidence type="ECO:0000256" key="1">
    <source>
        <dbReference type="SAM" id="MobiDB-lite"/>
    </source>
</evidence>
<feature type="non-terminal residue" evidence="2">
    <location>
        <position position="1"/>
    </location>
</feature>
<comment type="caution">
    <text evidence="2">The sequence shown here is derived from an EMBL/GenBank/DDBJ whole genome shotgun (WGS) entry which is preliminary data.</text>
</comment>
<sequence>CRSRPSLAACGLPEAPCQLPLRASCGLLAGVQLSPLSSPRPRSKQANKRGSAPRRTCLPSWRHPCASSSARGLSGRGGRPPPEGARCRSRANSSRRGARLQFFRQLARKRCFPLPGLIPEPSRTRSGKSVLPKITVGSTCRTRRPDGRAVCGSPSPATANMSTATAALARRRPRGTSDLAAPCTSVCAPWRPPQEETNKNTNSKPVSHHLPYPGWPGTPGVPGRLLAQAGEQPIVLRCGTCLASVSATPIAVSESLRPFSWLCCSPAL</sequence>
<dbReference type="AlphaFoldDB" id="A0A8K0X1N6"/>
<evidence type="ECO:0000313" key="3">
    <source>
        <dbReference type="Proteomes" id="UP000813385"/>
    </source>
</evidence>